<evidence type="ECO:0000256" key="1">
    <source>
        <dbReference type="ARBA" id="ARBA00004651"/>
    </source>
</evidence>
<evidence type="ECO:0000313" key="10">
    <source>
        <dbReference type="Proteomes" id="UP000321926"/>
    </source>
</evidence>
<evidence type="ECO:0000313" key="9">
    <source>
        <dbReference type="EMBL" id="TXK44843.1"/>
    </source>
</evidence>
<feature type="transmembrane region" description="Helical" evidence="8">
    <location>
        <begin position="48"/>
        <end position="75"/>
    </location>
</feature>
<feature type="transmembrane region" description="Helical" evidence="8">
    <location>
        <begin position="96"/>
        <end position="116"/>
    </location>
</feature>
<dbReference type="InterPro" id="IPR003804">
    <property type="entry name" value="Lactate_perm"/>
</dbReference>
<comment type="similarity">
    <text evidence="2 8">Belongs to the lactate permease family.</text>
</comment>
<keyword evidence="3 8" id="KW-0813">Transport</keyword>
<feature type="transmembrane region" description="Helical" evidence="8">
    <location>
        <begin position="208"/>
        <end position="228"/>
    </location>
</feature>
<evidence type="ECO:0000256" key="2">
    <source>
        <dbReference type="ARBA" id="ARBA00010100"/>
    </source>
</evidence>
<dbReference type="PANTHER" id="PTHR30003:SF0">
    <property type="entry name" value="GLYCOLATE PERMEASE GLCA-RELATED"/>
    <property type="match status" value="1"/>
</dbReference>
<keyword evidence="5 8" id="KW-0812">Transmembrane</keyword>
<evidence type="ECO:0000256" key="3">
    <source>
        <dbReference type="ARBA" id="ARBA00022448"/>
    </source>
</evidence>
<evidence type="ECO:0000256" key="6">
    <source>
        <dbReference type="ARBA" id="ARBA00022989"/>
    </source>
</evidence>
<dbReference type="GO" id="GO:0015295">
    <property type="term" value="F:solute:proton symporter activity"/>
    <property type="evidence" value="ECO:0007669"/>
    <property type="project" value="TreeGrafter"/>
</dbReference>
<feature type="transmembrane region" description="Helical" evidence="8">
    <location>
        <begin position="428"/>
        <end position="449"/>
    </location>
</feature>
<evidence type="ECO:0000256" key="8">
    <source>
        <dbReference type="RuleBase" id="RU365092"/>
    </source>
</evidence>
<sequence>MIYFLSFLPVAILIVVSLLKGVREAVLVGLVVTSALFFYWGATLPHFAGVISISLLMSLNILMIVFGALFLYNIMNGTGMIRQISQSLDELHPAKEVRFFLLAICLTAFFEGVAGFGTPGAIVPLILIALGFNALLAVAVVLLFDSMFSMFGAVGTPILTGLQLPLQLEWPQVQQIGLVAAITAVVAMSTVFYFIFRMFARLHAPLEYKGKVLAMFSFFALPFCVFSYWVPDLATVLAALVMLVLSVLYLRQGQTKIDFKPWLAYALLAVLLLLPKVLTPLRHLLGWELAFTDLFGTNLKAGIKLLQSPLIPFVLVGVGVGMLRKTESWYLAEGLKKLLQVLVVLFPSIAVAQLMIHSGVVQPSMVNNMAQTLSAMGGAYVIFSPFLGIIGVFITGSTTISNVVFGASQLETAQALQMQPTVILAMQLFGASMGNGICLFNIIAAASVANLKNYKDILSINMMPTVVAGLVAGGVGWLLLYLAV</sequence>
<proteinExistence type="inferred from homology"/>
<dbReference type="GO" id="GO:0015129">
    <property type="term" value="F:lactate transmembrane transporter activity"/>
    <property type="evidence" value="ECO:0007669"/>
    <property type="project" value="UniProtKB-UniRule"/>
</dbReference>
<organism evidence="9 10">
    <name type="scientific">Pontibacter qinzhouensis</name>
    <dbReference type="NCBI Taxonomy" id="2603253"/>
    <lineage>
        <taxon>Bacteria</taxon>
        <taxon>Pseudomonadati</taxon>
        <taxon>Bacteroidota</taxon>
        <taxon>Cytophagia</taxon>
        <taxon>Cytophagales</taxon>
        <taxon>Hymenobacteraceae</taxon>
        <taxon>Pontibacter</taxon>
    </lineage>
</organism>
<feature type="transmembrane region" description="Helical" evidence="8">
    <location>
        <begin position="338"/>
        <end position="360"/>
    </location>
</feature>
<accession>A0A5C8K5D5</accession>
<evidence type="ECO:0000256" key="5">
    <source>
        <dbReference type="ARBA" id="ARBA00022692"/>
    </source>
</evidence>
<dbReference type="Proteomes" id="UP000321926">
    <property type="component" value="Unassembled WGS sequence"/>
</dbReference>
<reference evidence="9 10" key="1">
    <citation type="submission" date="2019-08" db="EMBL/GenBank/DDBJ databases">
        <authorList>
            <person name="Shi S."/>
        </authorList>
    </citation>
    <scope>NUCLEOTIDE SEQUENCE [LARGE SCALE GENOMIC DNA]</scope>
    <source>
        <strain evidence="9 10">GY10130</strain>
    </source>
</reference>
<keyword evidence="10" id="KW-1185">Reference proteome</keyword>
<feature type="transmembrane region" description="Helical" evidence="8">
    <location>
        <begin position="176"/>
        <end position="196"/>
    </location>
</feature>
<feature type="transmembrane region" description="Helical" evidence="8">
    <location>
        <begin position="122"/>
        <end position="144"/>
    </location>
</feature>
<feature type="transmembrane region" description="Helical" evidence="8">
    <location>
        <begin position="262"/>
        <end position="285"/>
    </location>
</feature>
<evidence type="ECO:0000256" key="4">
    <source>
        <dbReference type="ARBA" id="ARBA00022475"/>
    </source>
</evidence>
<gene>
    <name evidence="9" type="ORF">FVR03_13220</name>
</gene>
<dbReference type="EMBL" id="VRTY01000047">
    <property type="protein sequence ID" value="TXK44843.1"/>
    <property type="molecule type" value="Genomic_DNA"/>
</dbReference>
<name>A0A5C8K5D5_9BACT</name>
<feature type="transmembrane region" description="Helical" evidence="8">
    <location>
        <begin position="151"/>
        <end position="170"/>
    </location>
</feature>
<keyword evidence="7 8" id="KW-0472">Membrane</keyword>
<comment type="subcellular location">
    <subcellularLocation>
        <location evidence="1 8">Cell membrane</location>
        <topology evidence="1 8">Multi-pass membrane protein</topology>
    </subcellularLocation>
</comment>
<keyword evidence="4 8" id="KW-1003">Cell membrane</keyword>
<evidence type="ECO:0000256" key="7">
    <source>
        <dbReference type="ARBA" id="ARBA00023136"/>
    </source>
</evidence>
<comment type="function">
    <text evidence="8">Uptake of L-lactate across the membrane. Can also transport D-lactate and glycolate.</text>
</comment>
<feature type="transmembrane region" description="Helical" evidence="8">
    <location>
        <begin position="380"/>
        <end position="407"/>
    </location>
</feature>
<dbReference type="AlphaFoldDB" id="A0A5C8K5D5"/>
<protein>
    <recommendedName>
        <fullName evidence="8">L-lactate permease</fullName>
    </recommendedName>
</protein>
<dbReference type="RefSeq" id="WP_147922229.1">
    <property type="nucleotide sequence ID" value="NZ_VRTY01000047.1"/>
</dbReference>
<comment type="caution">
    <text evidence="9">The sequence shown here is derived from an EMBL/GenBank/DDBJ whole genome shotgun (WGS) entry which is preliminary data.</text>
</comment>
<keyword evidence="6 8" id="KW-1133">Transmembrane helix</keyword>
<dbReference type="PANTHER" id="PTHR30003">
    <property type="entry name" value="L-LACTATE PERMEASE"/>
    <property type="match status" value="1"/>
</dbReference>
<feature type="transmembrane region" description="Helical" evidence="8">
    <location>
        <begin position="234"/>
        <end position="250"/>
    </location>
</feature>
<dbReference type="OrthoDB" id="9761056at2"/>
<dbReference type="Pfam" id="PF02652">
    <property type="entry name" value="Lactate_perm"/>
    <property type="match status" value="2"/>
</dbReference>
<dbReference type="GO" id="GO:0005886">
    <property type="term" value="C:plasma membrane"/>
    <property type="evidence" value="ECO:0007669"/>
    <property type="project" value="UniProtKB-SubCell"/>
</dbReference>
<feature type="transmembrane region" description="Helical" evidence="8">
    <location>
        <begin position="461"/>
        <end position="483"/>
    </location>
</feature>